<comment type="caution">
    <text evidence="2">The sequence shown here is derived from an EMBL/GenBank/DDBJ whole genome shotgun (WGS) entry which is preliminary data.</text>
</comment>
<organism evidence="2 3">
    <name type="scientific">Sorangium cellulosum</name>
    <name type="common">Polyangium cellulosum</name>
    <dbReference type="NCBI Taxonomy" id="56"/>
    <lineage>
        <taxon>Bacteria</taxon>
        <taxon>Pseudomonadati</taxon>
        <taxon>Myxococcota</taxon>
        <taxon>Polyangia</taxon>
        <taxon>Polyangiales</taxon>
        <taxon>Polyangiaceae</taxon>
        <taxon>Sorangium</taxon>
    </lineage>
</organism>
<gene>
    <name evidence="2" type="ORF">BE15_39015</name>
</gene>
<proteinExistence type="predicted"/>
<evidence type="ECO:0000313" key="3">
    <source>
        <dbReference type="Proteomes" id="UP000075260"/>
    </source>
</evidence>
<dbReference type="AlphaFoldDB" id="A0A150QJN9"/>
<evidence type="ECO:0000256" key="1">
    <source>
        <dbReference type="SAM" id="MobiDB-lite"/>
    </source>
</evidence>
<evidence type="ECO:0000313" key="2">
    <source>
        <dbReference type="EMBL" id="KYF68217.1"/>
    </source>
</evidence>
<dbReference type="EMBL" id="JEMA01000585">
    <property type="protein sequence ID" value="KYF68217.1"/>
    <property type="molecule type" value="Genomic_DNA"/>
</dbReference>
<dbReference type="Proteomes" id="UP000075260">
    <property type="component" value="Unassembled WGS sequence"/>
</dbReference>
<protein>
    <submittedName>
        <fullName evidence="2">Uncharacterized protein</fullName>
    </submittedName>
</protein>
<reference evidence="2 3" key="1">
    <citation type="submission" date="2014-02" db="EMBL/GenBank/DDBJ databases">
        <title>The small core and large imbalanced accessory genome model reveals a collaborative survival strategy of Sorangium cellulosum strains in nature.</title>
        <authorList>
            <person name="Han K."/>
            <person name="Peng R."/>
            <person name="Blom J."/>
            <person name="Li Y.-Z."/>
        </authorList>
    </citation>
    <scope>NUCLEOTIDE SEQUENCE [LARGE SCALE GENOMIC DNA]</scope>
    <source>
        <strain evidence="2 3">So0008-312</strain>
    </source>
</reference>
<feature type="compositionally biased region" description="Gly residues" evidence="1">
    <location>
        <begin position="19"/>
        <end position="30"/>
    </location>
</feature>
<feature type="region of interest" description="Disordered" evidence="1">
    <location>
        <begin position="1"/>
        <end position="30"/>
    </location>
</feature>
<sequence length="88" mass="8649">MVGPPIARGDGGHDAAAGSGSGGEGQGGGVLAAARVGTSETVTAGEIAKSARYRMVFTLGQPTQNQATTTTPRYRMQGGLIGASESSP</sequence>
<name>A0A150QJN9_SORCE</name>
<accession>A0A150QJN9</accession>